<organism evidence="5 6">
    <name type="scientific">Hallella mizrahii</name>
    <dbReference type="NCBI Taxonomy" id="2606637"/>
    <lineage>
        <taxon>Bacteria</taxon>
        <taxon>Pseudomonadati</taxon>
        <taxon>Bacteroidota</taxon>
        <taxon>Bacteroidia</taxon>
        <taxon>Bacteroidales</taxon>
        <taxon>Prevotellaceae</taxon>
        <taxon>Hallella</taxon>
    </lineage>
</organism>
<evidence type="ECO:0000313" key="5">
    <source>
        <dbReference type="EMBL" id="MST85878.1"/>
    </source>
</evidence>
<comment type="caution">
    <text evidence="5">The sequence shown here is derived from an EMBL/GenBank/DDBJ whole genome shotgun (WGS) entry which is preliminary data.</text>
</comment>
<dbReference type="InterPro" id="IPR013762">
    <property type="entry name" value="Integrase-like_cat_sf"/>
</dbReference>
<feature type="domain" description="Tyr recombinase" evidence="4">
    <location>
        <begin position="246"/>
        <end position="455"/>
    </location>
</feature>
<dbReference type="Gene3D" id="1.10.443.10">
    <property type="entry name" value="Intergrase catalytic core"/>
    <property type="match status" value="1"/>
</dbReference>
<evidence type="ECO:0000259" key="4">
    <source>
        <dbReference type="PROSITE" id="PS51898"/>
    </source>
</evidence>
<dbReference type="InterPro" id="IPR010998">
    <property type="entry name" value="Integrase_recombinase_N"/>
</dbReference>
<dbReference type="InterPro" id="IPR011010">
    <property type="entry name" value="DNA_brk_join_enz"/>
</dbReference>
<dbReference type="InterPro" id="IPR050090">
    <property type="entry name" value="Tyrosine_recombinase_XerCD"/>
</dbReference>
<gene>
    <name evidence="5" type="ORF">FYJ73_14590</name>
</gene>
<proteinExistence type="inferred from homology"/>
<comment type="similarity">
    <text evidence="1">Belongs to the 'phage' integrase family.</text>
</comment>
<dbReference type="AlphaFoldDB" id="A0A7K0KIZ5"/>
<evidence type="ECO:0000313" key="6">
    <source>
        <dbReference type="Proteomes" id="UP000438914"/>
    </source>
</evidence>
<dbReference type="PROSITE" id="PS51898">
    <property type="entry name" value="TYR_RECOMBINASE"/>
    <property type="match status" value="1"/>
</dbReference>
<dbReference type="InterPro" id="IPR002104">
    <property type="entry name" value="Integrase_catalytic"/>
</dbReference>
<evidence type="ECO:0000256" key="2">
    <source>
        <dbReference type="ARBA" id="ARBA00023125"/>
    </source>
</evidence>
<dbReference type="Gene3D" id="1.10.150.130">
    <property type="match status" value="1"/>
</dbReference>
<evidence type="ECO:0000256" key="1">
    <source>
        <dbReference type="ARBA" id="ARBA00008857"/>
    </source>
</evidence>
<dbReference type="PANTHER" id="PTHR30349">
    <property type="entry name" value="PHAGE INTEGRASE-RELATED"/>
    <property type="match status" value="1"/>
</dbReference>
<dbReference type="EMBL" id="VUNG01000059">
    <property type="protein sequence ID" value="MST85878.1"/>
    <property type="molecule type" value="Genomic_DNA"/>
</dbReference>
<accession>A0A7K0KIZ5</accession>
<dbReference type="RefSeq" id="WP_154535478.1">
    <property type="nucleotide sequence ID" value="NZ_VUNG01000059.1"/>
</dbReference>
<evidence type="ECO:0000256" key="3">
    <source>
        <dbReference type="ARBA" id="ARBA00023172"/>
    </source>
</evidence>
<keyword evidence="6" id="KW-1185">Reference proteome</keyword>
<keyword evidence="2" id="KW-0238">DNA-binding</keyword>
<reference evidence="5 6" key="1">
    <citation type="submission" date="2019-08" db="EMBL/GenBank/DDBJ databases">
        <title>In-depth cultivation of the pig gut microbiome towards novel bacterial diversity and tailored functional studies.</title>
        <authorList>
            <person name="Wylensek D."/>
            <person name="Hitch T.C.A."/>
            <person name="Clavel T."/>
        </authorList>
    </citation>
    <scope>NUCLEOTIDE SEQUENCE [LARGE SCALE GENOMIC DNA]</scope>
    <source>
        <strain evidence="5 6">LKV-178-WT-2A</strain>
    </source>
</reference>
<dbReference type="Proteomes" id="UP000438914">
    <property type="component" value="Unassembled WGS sequence"/>
</dbReference>
<protein>
    <submittedName>
        <fullName evidence="5">Tyrosine-type recombinase/integrase</fullName>
    </submittedName>
</protein>
<dbReference type="PANTHER" id="PTHR30349:SF64">
    <property type="entry name" value="PROPHAGE INTEGRASE INTD-RELATED"/>
    <property type="match status" value="1"/>
</dbReference>
<sequence length="489" mass="56735">MKAKLTTSFGNFVERNCSVALVLDKRSNRKNVDSYPLTVRFTIDRRSFYHRVGGSYTEKEFSDICTVAKSKSPKYEKKKLWLGHLQKYQELLTIINKGSNLSLEAIRTTVEGRTSSVEDPNSFMGIWDDMIERLKTENNGARVTTAQFYENAQKSFKKIMWRHRIKGFNISIDDLKRWNDGMKTGVKDKDGKLVGKISDTTRGIYLRTVRAVWNECRRLGYLVNMEYPFSNIKQKGLIAIPSGATRKEEYLDVEKMTRLYQVFINKEYPESWSDDYKKRAHYSLGLFLVQYLCNGFNLMDAGRLKYSQYYFDTERKAFRFNRKKTRARSENGSEVIVPIIEPLQNILDDIAAKPVKNGYVFPGILKGANDELSIRRRIQQENSNVQDRVINICKTVLHWEVRPSGTWCRHSFATNLSMAGVDKGYITESMGHSQNQSITDRYIANYPLAKQMEYNNKLLDLEPKVTVDDIKSMTDEQKTAMLLQLLNKR</sequence>
<dbReference type="GO" id="GO:0003677">
    <property type="term" value="F:DNA binding"/>
    <property type="evidence" value="ECO:0007669"/>
    <property type="project" value="UniProtKB-KW"/>
</dbReference>
<keyword evidence="3" id="KW-0233">DNA recombination</keyword>
<dbReference type="Pfam" id="PF00589">
    <property type="entry name" value="Phage_integrase"/>
    <property type="match status" value="1"/>
</dbReference>
<dbReference type="SUPFAM" id="SSF56349">
    <property type="entry name" value="DNA breaking-rejoining enzymes"/>
    <property type="match status" value="1"/>
</dbReference>
<dbReference type="GO" id="GO:0006310">
    <property type="term" value="P:DNA recombination"/>
    <property type="evidence" value="ECO:0007669"/>
    <property type="project" value="UniProtKB-KW"/>
</dbReference>
<dbReference type="GO" id="GO:0015074">
    <property type="term" value="P:DNA integration"/>
    <property type="evidence" value="ECO:0007669"/>
    <property type="project" value="InterPro"/>
</dbReference>
<name>A0A7K0KIZ5_9BACT</name>